<evidence type="ECO:0000256" key="1">
    <source>
        <dbReference type="SAM" id="Phobius"/>
    </source>
</evidence>
<dbReference type="AlphaFoldDB" id="A0A2P6N7S0"/>
<dbReference type="GO" id="GO:0031625">
    <property type="term" value="F:ubiquitin protein ligase binding"/>
    <property type="evidence" value="ECO:0007669"/>
    <property type="project" value="TreeGrafter"/>
</dbReference>
<feature type="transmembrane region" description="Helical" evidence="1">
    <location>
        <begin position="292"/>
        <end position="314"/>
    </location>
</feature>
<name>A0A2P6N7S0_9EUKA</name>
<keyword evidence="1" id="KW-0472">Membrane</keyword>
<protein>
    <submittedName>
        <fullName evidence="2">JNK1/MAPK8-associated membrane protein-like</fullName>
    </submittedName>
</protein>
<dbReference type="EMBL" id="MDYQ01000164">
    <property type="protein sequence ID" value="PRP79998.1"/>
    <property type="molecule type" value="Genomic_DNA"/>
</dbReference>
<feature type="transmembrane region" description="Helical" evidence="1">
    <location>
        <begin position="77"/>
        <end position="96"/>
    </location>
</feature>
<feature type="transmembrane region" description="Helical" evidence="1">
    <location>
        <begin position="268"/>
        <end position="286"/>
    </location>
</feature>
<dbReference type="Pfam" id="PF05571">
    <property type="entry name" value="JAMP"/>
    <property type="match status" value="1"/>
</dbReference>
<dbReference type="GO" id="GO:0036503">
    <property type="term" value="P:ERAD pathway"/>
    <property type="evidence" value="ECO:0007669"/>
    <property type="project" value="TreeGrafter"/>
</dbReference>
<dbReference type="PANTHER" id="PTHR12740:SF4">
    <property type="entry name" value="JNK1_MAPK8-ASSOCIATED MEMBRANE PROTEIN"/>
    <property type="match status" value="1"/>
</dbReference>
<accession>A0A2P6N7S0</accession>
<dbReference type="OrthoDB" id="5920264at2759"/>
<feature type="transmembrane region" description="Helical" evidence="1">
    <location>
        <begin position="211"/>
        <end position="232"/>
    </location>
</feature>
<organism evidence="2 3">
    <name type="scientific">Planoprotostelium fungivorum</name>
    <dbReference type="NCBI Taxonomy" id="1890364"/>
    <lineage>
        <taxon>Eukaryota</taxon>
        <taxon>Amoebozoa</taxon>
        <taxon>Evosea</taxon>
        <taxon>Variosea</taxon>
        <taxon>Cavosteliida</taxon>
        <taxon>Cavosteliaceae</taxon>
        <taxon>Planoprotostelium</taxon>
    </lineage>
</organism>
<feature type="transmembrane region" description="Helical" evidence="1">
    <location>
        <begin position="238"/>
        <end position="256"/>
    </location>
</feature>
<reference evidence="2 3" key="1">
    <citation type="journal article" date="2018" name="Genome Biol. Evol.">
        <title>Multiple Roots of Fruiting Body Formation in Amoebozoa.</title>
        <authorList>
            <person name="Hillmann F."/>
            <person name="Forbes G."/>
            <person name="Novohradska S."/>
            <person name="Ferling I."/>
            <person name="Riege K."/>
            <person name="Groth M."/>
            <person name="Westermann M."/>
            <person name="Marz M."/>
            <person name="Spaller T."/>
            <person name="Winckler T."/>
            <person name="Schaap P."/>
            <person name="Glockner G."/>
        </authorList>
    </citation>
    <scope>NUCLEOTIDE SEQUENCE [LARGE SCALE GENOMIC DNA]</scope>
    <source>
        <strain evidence="2 3">Jena</strain>
    </source>
</reference>
<keyword evidence="1" id="KW-0812">Transmembrane</keyword>
<proteinExistence type="predicted"/>
<dbReference type="Proteomes" id="UP000241769">
    <property type="component" value="Unassembled WGS sequence"/>
</dbReference>
<dbReference type="GO" id="GO:0006986">
    <property type="term" value="P:response to unfolded protein"/>
    <property type="evidence" value="ECO:0007669"/>
    <property type="project" value="InterPro"/>
</dbReference>
<keyword evidence="1" id="KW-1133">Transmembrane helix</keyword>
<dbReference type="InParanoid" id="A0A2P6N7S0"/>
<feature type="transmembrane region" description="Helical" evidence="1">
    <location>
        <begin position="108"/>
        <end position="132"/>
    </location>
</feature>
<comment type="caution">
    <text evidence="2">The sequence shown here is derived from an EMBL/GenBank/DDBJ whole genome shotgun (WGS) entry which is preliminary data.</text>
</comment>
<evidence type="ECO:0000313" key="3">
    <source>
        <dbReference type="Proteomes" id="UP000241769"/>
    </source>
</evidence>
<gene>
    <name evidence="2" type="ORF">PROFUN_12285</name>
</gene>
<sequence length="315" mass="35932">MLRPPFFYSSALWQELGCYNSASCKSQFQNSNSLCIGRYCGRHMDEDSGFVISPVCTMCPRGSKTDHYVCVPCTEPITNYGICYLVFIIIFSFALQTEVTVMYQVKHFELFLCIVSIAIELALSMIFAVLTVEPLGSLKIYSCVQGRGSLSDWYTLAFSPHNNYCANEAVYPLWTMVMVFYGFCAFTPLVVRSSILLIFRVDGIDKPWRTLYFPLYLYPALTVLQAIFGGLIYYSFPYLSIISMFTLQIVAISSLGRKAYKWPHLLEMVSSFIVMFFGILSLLFFFNSPWSLLSVAFIIPFFTFSFFFCISICCS</sequence>
<dbReference type="PANTHER" id="PTHR12740">
    <property type="entry name" value="JNK1/MAPK8-ASSOCIATED MEMBRANE PROTEIN"/>
    <property type="match status" value="1"/>
</dbReference>
<keyword evidence="3" id="KW-1185">Reference proteome</keyword>
<dbReference type="GO" id="GO:0016020">
    <property type="term" value="C:membrane"/>
    <property type="evidence" value="ECO:0007669"/>
    <property type="project" value="InterPro"/>
</dbReference>
<dbReference type="InterPro" id="IPR008485">
    <property type="entry name" value="JAMP"/>
</dbReference>
<feature type="transmembrane region" description="Helical" evidence="1">
    <location>
        <begin position="178"/>
        <end position="199"/>
    </location>
</feature>
<evidence type="ECO:0000313" key="2">
    <source>
        <dbReference type="EMBL" id="PRP79998.1"/>
    </source>
</evidence>